<feature type="compositionally biased region" description="Polar residues" evidence="1">
    <location>
        <begin position="178"/>
        <end position="201"/>
    </location>
</feature>
<feature type="compositionally biased region" description="Pro residues" evidence="1">
    <location>
        <begin position="204"/>
        <end position="214"/>
    </location>
</feature>
<feature type="region of interest" description="Disordered" evidence="1">
    <location>
        <begin position="84"/>
        <end position="247"/>
    </location>
</feature>
<protein>
    <submittedName>
        <fullName evidence="2">Uncharacterized protein</fullName>
    </submittedName>
</protein>
<keyword evidence="3" id="KW-1185">Reference proteome</keyword>
<reference evidence="2" key="1">
    <citation type="submission" date="2015-04" db="UniProtKB">
        <authorList>
            <consortium name="EnsemblPlants"/>
        </authorList>
    </citation>
    <scope>IDENTIFICATION</scope>
</reference>
<proteinExistence type="predicted"/>
<feature type="compositionally biased region" description="Low complexity" evidence="1">
    <location>
        <begin position="133"/>
        <end position="143"/>
    </location>
</feature>
<dbReference type="Proteomes" id="UP000026962">
    <property type="component" value="Chromosome 10"/>
</dbReference>
<evidence type="ECO:0000313" key="2">
    <source>
        <dbReference type="EnsemblPlants" id="OPUNC10G01370.1"/>
    </source>
</evidence>
<evidence type="ECO:0000256" key="1">
    <source>
        <dbReference type="SAM" id="MobiDB-lite"/>
    </source>
</evidence>
<feature type="region of interest" description="Disordered" evidence="1">
    <location>
        <begin position="1"/>
        <end position="48"/>
    </location>
</feature>
<dbReference type="AlphaFoldDB" id="A0A0E0M5A4"/>
<feature type="compositionally biased region" description="Basic residues" evidence="1">
    <location>
        <begin position="159"/>
        <end position="172"/>
    </location>
</feature>
<sequence>MGREGREEGKGEVGRPTRGERERGERGWAGERKRKKGPEGARGQWDSLVMPPLFIGTASNRLREEYDIMRTKVEHPKPAFPCLRKCLGSQTTTSGKQPPRARSRVDRRARPSRTLRGRQTPGLAGRKEKVNSAARATARAAAAEEWGGAVGKGDPGDFRRRRRQWTQWRKGKLWWLNGPNQPTSERGSQRRTTAAQQGGSDPTNSPPAPPPPGIPTDHQPEDLFLLLPQPRILSPHSSSMRPQDPAI</sequence>
<dbReference type="EnsemblPlants" id="OPUNC10G01370.1">
    <property type="protein sequence ID" value="OPUNC10G01370.1"/>
    <property type="gene ID" value="OPUNC10G01370"/>
</dbReference>
<evidence type="ECO:0000313" key="3">
    <source>
        <dbReference type="Proteomes" id="UP000026962"/>
    </source>
</evidence>
<accession>A0A0E0M5A4</accession>
<name>A0A0E0M5A4_ORYPU</name>
<organism evidence="2">
    <name type="scientific">Oryza punctata</name>
    <name type="common">Red rice</name>
    <dbReference type="NCBI Taxonomy" id="4537"/>
    <lineage>
        <taxon>Eukaryota</taxon>
        <taxon>Viridiplantae</taxon>
        <taxon>Streptophyta</taxon>
        <taxon>Embryophyta</taxon>
        <taxon>Tracheophyta</taxon>
        <taxon>Spermatophyta</taxon>
        <taxon>Magnoliopsida</taxon>
        <taxon>Liliopsida</taxon>
        <taxon>Poales</taxon>
        <taxon>Poaceae</taxon>
        <taxon>BOP clade</taxon>
        <taxon>Oryzoideae</taxon>
        <taxon>Oryzeae</taxon>
        <taxon>Oryzinae</taxon>
        <taxon>Oryza</taxon>
    </lineage>
</organism>
<dbReference type="HOGENOM" id="CLU_1126038_0_0_1"/>
<reference evidence="2" key="2">
    <citation type="submission" date="2018-05" db="EMBL/GenBank/DDBJ databases">
        <title>OpunRS2 (Oryza punctata Reference Sequence Version 2).</title>
        <authorList>
            <person name="Zhang J."/>
            <person name="Kudrna D."/>
            <person name="Lee S."/>
            <person name="Talag J."/>
            <person name="Welchert J."/>
            <person name="Wing R.A."/>
        </authorList>
    </citation>
    <scope>NUCLEOTIDE SEQUENCE [LARGE SCALE GENOMIC DNA]</scope>
</reference>
<feature type="compositionally biased region" description="Basic and acidic residues" evidence="1">
    <location>
        <begin position="1"/>
        <end position="31"/>
    </location>
</feature>
<dbReference type="Gramene" id="OPUNC10G01370.1">
    <property type="protein sequence ID" value="OPUNC10G01370.1"/>
    <property type="gene ID" value="OPUNC10G01370"/>
</dbReference>